<dbReference type="InterPro" id="IPR029057">
    <property type="entry name" value="PRTase-like"/>
</dbReference>
<evidence type="ECO:0000256" key="2">
    <source>
        <dbReference type="SAM" id="MobiDB-lite"/>
    </source>
</evidence>
<comment type="similarity">
    <text evidence="1">Belongs to the ComF/GntX family.</text>
</comment>
<proteinExistence type="inferred from homology"/>
<dbReference type="EMBL" id="CP108140">
    <property type="protein sequence ID" value="WTP88269.1"/>
    <property type="molecule type" value="Genomic_DNA"/>
</dbReference>
<sequence>MRGWWQDLTDLVLPAECGGCGRPRTVLCPECRAALSGAVPSRVRPVPEPPGLPVVHAAARYADEARAVLLAHKERGALALTAPLGAALAGAVRAGLREDRASRDSGASGRAVWSQGSQVRGYGVRRVAGGEAPVLLVPVPSARGSVRARGHDPARRIALAAAGELRRAGTPARVLAVLRQVRGVADQSGLNSRQRLDNLAGALVVAPGGARLLAGGGPVVLVDDLMTTGASLAEAARAVRVGLAAAEGVGSGGRGRVGPNSRTAESTATAVYQAGSRESTGERSAGSTEGGVWQLRQRPGIMGAGRARDLICAAVVAASLDSFEINRN</sequence>
<protein>
    <submittedName>
        <fullName evidence="3">ComF family protein</fullName>
    </submittedName>
</protein>
<dbReference type="PANTHER" id="PTHR47505:SF1">
    <property type="entry name" value="DNA UTILIZATION PROTEIN YHGH"/>
    <property type="match status" value="1"/>
</dbReference>
<dbReference type="PANTHER" id="PTHR47505">
    <property type="entry name" value="DNA UTILIZATION PROTEIN YHGH"/>
    <property type="match status" value="1"/>
</dbReference>
<gene>
    <name evidence="3" type="ORF">OG477_24190</name>
</gene>
<accession>A0AAU1I0T5</accession>
<reference evidence="3" key="1">
    <citation type="submission" date="2022-10" db="EMBL/GenBank/DDBJ databases">
        <title>The complete genomes of actinobacterial strains from the NBC collection.</title>
        <authorList>
            <person name="Joergensen T.S."/>
            <person name="Alvarez Arevalo M."/>
            <person name="Sterndorff E.B."/>
            <person name="Faurdal D."/>
            <person name="Vuksanovic O."/>
            <person name="Mourched A.-S."/>
            <person name="Charusanti P."/>
            <person name="Shaw S."/>
            <person name="Blin K."/>
            <person name="Weber T."/>
        </authorList>
    </citation>
    <scope>NUCLEOTIDE SEQUENCE</scope>
    <source>
        <strain evidence="3">NBC 00180</strain>
    </source>
</reference>
<dbReference type="CDD" id="cd06223">
    <property type="entry name" value="PRTases_typeI"/>
    <property type="match status" value="1"/>
</dbReference>
<dbReference type="InterPro" id="IPR000836">
    <property type="entry name" value="PRTase_dom"/>
</dbReference>
<evidence type="ECO:0000313" key="3">
    <source>
        <dbReference type="EMBL" id="WTP88269.1"/>
    </source>
</evidence>
<feature type="compositionally biased region" description="Polar residues" evidence="2">
    <location>
        <begin position="260"/>
        <end position="270"/>
    </location>
</feature>
<dbReference type="AlphaFoldDB" id="A0AAU1I0T5"/>
<dbReference type="Gene3D" id="3.40.50.2020">
    <property type="match status" value="1"/>
</dbReference>
<name>A0AAU1I0T5_9ACTN</name>
<organism evidence="3">
    <name type="scientific">Streptomyces sp. NBC_00180</name>
    <dbReference type="NCBI Taxonomy" id="2903632"/>
    <lineage>
        <taxon>Bacteria</taxon>
        <taxon>Bacillati</taxon>
        <taxon>Actinomycetota</taxon>
        <taxon>Actinomycetes</taxon>
        <taxon>Kitasatosporales</taxon>
        <taxon>Streptomycetaceae</taxon>
        <taxon>Streptomyces</taxon>
    </lineage>
</organism>
<dbReference type="InterPro" id="IPR051910">
    <property type="entry name" value="ComF/GntX_DNA_util-trans"/>
</dbReference>
<dbReference type="SUPFAM" id="SSF53271">
    <property type="entry name" value="PRTase-like"/>
    <property type="match status" value="1"/>
</dbReference>
<feature type="region of interest" description="Disordered" evidence="2">
    <location>
        <begin position="250"/>
        <end position="292"/>
    </location>
</feature>
<evidence type="ECO:0000256" key="1">
    <source>
        <dbReference type="ARBA" id="ARBA00008007"/>
    </source>
</evidence>